<evidence type="ECO:0000256" key="16">
    <source>
        <dbReference type="SAM" id="MobiDB-lite"/>
    </source>
</evidence>
<dbReference type="GO" id="GO:0051539">
    <property type="term" value="F:4 iron, 4 sulfur cluster binding"/>
    <property type="evidence" value="ECO:0007669"/>
    <property type="project" value="UniProtKB-KW"/>
</dbReference>
<dbReference type="PROSITE" id="PS50109">
    <property type="entry name" value="HIS_KIN"/>
    <property type="match status" value="1"/>
</dbReference>
<dbReference type="InterPro" id="IPR003594">
    <property type="entry name" value="HATPase_dom"/>
</dbReference>
<feature type="domain" description="Histidine kinase" evidence="18">
    <location>
        <begin position="215"/>
        <end position="412"/>
    </location>
</feature>
<evidence type="ECO:0000256" key="12">
    <source>
        <dbReference type="ARBA" id="ARBA00023012"/>
    </source>
</evidence>
<keyword evidence="6" id="KW-0004">4Fe-4S</keyword>
<keyword evidence="17" id="KW-0472">Membrane</keyword>
<dbReference type="InterPro" id="IPR050482">
    <property type="entry name" value="Sensor_HK_TwoCompSys"/>
</dbReference>
<evidence type="ECO:0000313" key="20">
    <source>
        <dbReference type="Proteomes" id="UP000614996"/>
    </source>
</evidence>
<evidence type="ECO:0000256" key="8">
    <source>
        <dbReference type="ARBA" id="ARBA00022679"/>
    </source>
</evidence>
<proteinExistence type="predicted"/>
<dbReference type="InterPro" id="IPR036890">
    <property type="entry name" value="HATPase_C_sf"/>
</dbReference>
<evidence type="ECO:0000256" key="9">
    <source>
        <dbReference type="ARBA" id="ARBA00022723"/>
    </source>
</evidence>
<gene>
    <name evidence="19" type="ORF">NUM_64390</name>
</gene>
<keyword evidence="20" id="KW-1185">Reference proteome</keyword>
<evidence type="ECO:0000313" key="19">
    <source>
        <dbReference type="EMBL" id="GIL31185.1"/>
    </source>
</evidence>
<evidence type="ECO:0000256" key="3">
    <source>
        <dbReference type="ARBA" id="ARBA00004496"/>
    </source>
</evidence>
<dbReference type="PANTHER" id="PTHR24421:SF62">
    <property type="entry name" value="SENSORY TRANSDUCTION HISTIDINE KINASE"/>
    <property type="match status" value="1"/>
</dbReference>
<keyword evidence="8" id="KW-0808">Transferase</keyword>
<name>A0A8J4AIG6_9ACTN</name>
<comment type="catalytic activity">
    <reaction evidence="1">
        <text>ATP + protein L-histidine = ADP + protein N-phospho-L-histidine.</text>
        <dbReference type="EC" id="2.7.13.3"/>
    </reaction>
</comment>
<evidence type="ECO:0000259" key="18">
    <source>
        <dbReference type="PROSITE" id="PS50109"/>
    </source>
</evidence>
<organism evidence="19 20">
    <name type="scientific">Actinocatenispora comari</name>
    <dbReference type="NCBI Taxonomy" id="2807577"/>
    <lineage>
        <taxon>Bacteria</taxon>
        <taxon>Bacillati</taxon>
        <taxon>Actinomycetota</taxon>
        <taxon>Actinomycetes</taxon>
        <taxon>Micromonosporales</taxon>
        <taxon>Micromonosporaceae</taxon>
        <taxon>Actinocatenispora</taxon>
    </lineage>
</organism>
<dbReference type="InterPro" id="IPR017205">
    <property type="entry name" value="Sig_transdc_His_kinase_ChrS"/>
</dbReference>
<keyword evidence="11" id="KW-0408">Iron</keyword>
<keyword evidence="9" id="KW-0479">Metal-binding</keyword>
<dbReference type="EMBL" id="BOPO01000130">
    <property type="protein sequence ID" value="GIL31185.1"/>
    <property type="molecule type" value="Genomic_DNA"/>
</dbReference>
<feature type="transmembrane region" description="Helical" evidence="17">
    <location>
        <begin position="97"/>
        <end position="124"/>
    </location>
</feature>
<dbReference type="GO" id="GO:0005737">
    <property type="term" value="C:cytoplasm"/>
    <property type="evidence" value="ECO:0007669"/>
    <property type="project" value="UniProtKB-SubCell"/>
</dbReference>
<feature type="transmembrane region" description="Helical" evidence="17">
    <location>
        <begin position="161"/>
        <end position="179"/>
    </location>
</feature>
<evidence type="ECO:0000256" key="4">
    <source>
        <dbReference type="ARBA" id="ARBA00012438"/>
    </source>
</evidence>
<protein>
    <recommendedName>
        <fullName evidence="5">Oxygen sensor histidine kinase NreB</fullName>
        <ecNumber evidence="4">2.7.13.3</ecNumber>
    </recommendedName>
    <alternativeName>
        <fullName evidence="15">Nitrogen regulation protein B</fullName>
    </alternativeName>
</protein>
<reference evidence="20" key="1">
    <citation type="journal article" date="2021" name="Int. J. Syst. Evol. Microbiol.">
        <title>Actinocatenispora comari sp. nov., an endophytic actinomycete isolated from aerial parts of Comarum salesowianum.</title>
        <authorList>
            <person name="Oyunbileg N."/>
            <person name="Iizaka Y."/>
            <person name="Hamada M."/>
            <person name="Davaapurev B.O."/>
            <person name="Fukumoto A."/>
            <person name="Tsetseg B."/>
            <person name="Kato F."/>
            <person name="Tamura T."/>
            <person name="Batkhuu J."/>
            <person name="Anzai Y."/>
        </authorList>
    </citation>
    <scope>NUCLEOTIDE SEQUENCE [LARGE SCALE GENOMIC DNA]</scope>
    <source>
        <strain evidence="20">NUM-2625</strain>
    </source>
</reference>
<evidence type="ECO:0000256" key="13">
    <source>
        <dbReference type="ARBA" id="ARBA00023014"/>
    </source>
</evidence>
<evidence type="ECO:0000256" key="1">
    <source>
        <dbReference type="ARBA" id="ARBA00000085"/>
    </source>
</evidence>
<evidence type="ECO:0000256" key="15">
    <source>
        <dbReference type="ARBA" id="ARBA00030800"/>
    </source>
</evidence>
<dbReference type="GO" id="GO:0000155">
    <property type="term" value="F:phosphorelay sensor kinase activity"/>
    <property type="evidence" value="ECO:0007669"/>
    <property type="project" value="InterPro"/>
</dbReference>
<dbReference type="Pfam" id="PF07730">
    <property type="entry name" value="HisKA_3"/>
    <property type="match status" value="1"/>
</dbReference>
<keyword evidence="12" id="KW-0902">Two-component regulatory system</keyword>
<dbReference type="RefSeq" id="WP_207128757.1">
    <property type="nucleotide sequence ID" value="NZ_BOPO01000130.1"/>
</dbReference>
<dbReference type="InterPro" id="IPR011712">
    <property type="entry name" value="Sig_transdc_His_kin_sub3_dim/P"/>
</dbReference>
<dbReference type="PANTHER" id="PTHR24421">
    <property type="entry name" value="NITRATE/NITRITE SENSOR PROTEIN NARX-RELATED"/>
    <property type="match status" value="1"/>
</dbReference>
<dbReference type="GO" id="GO:0046983">
    <property type="term" value="F:protein dimerization activity"/>
    <property type="evidence" value="ECO:0007669"/>
    <property type="project" value="InterPro"/>
</dbReference>
<dbReference type="SUPFAM" id="SSF55874">
    <property type="entry name" value="ATPase domain of HSP90 chaperone/DNA topoisomerase II/histidine kinase"/>
    <property type="match status" value="1"/>
</dbReference>
<dbReference type="Proteomes" id="UP000614996">
    <property type="component" value="Unassembled WGS sequence"/>
</dbReference>
<evidence type="ECO:0000256" key="6">
    <source>
        <dbReference type="ARBA" id="ARBA00022485"/>
    </source>
</evidence>
<dbReference type="InterPro" id="IPR004358">
    <property type="entry name" value="Sig_transdc_His_kin-like_C"/>
</dbReference>
<dbReference type="PIRSF" id="PIRSF037434">
    <property type="entry name" value="STHK_ChrS"/>
    <property type="match status" value="1"/>
</dbReference>
<comment type="subcellular location">
    <subcellularLocation>
        <location evidence="3">Cytoplasm</location>
    </subcellularLocation>
</comment>
<sequence>MTGEGHGGADPTGTGRVGSGPSGSTDSASIEAPAWLRPVMHAGFYLLLVASATRFVGHHGWHGATPAVTGLGAGLAVAYALGMLLPARAPRPVRVGWLGLVVLLWVALVVAAPSFASCAVPLFFVALPVLSVRATIALAAVLTAVVIVAQVRLGAAVEPSLFLTPVAIAGVTVAGYAALAAQTRRQRRLIAELVATRDALATAERTAGVLAERGRLAREIHDSLAQGFSSTRMLLQAAQRAWESDPVAARGHVARAEAATADNLAQARRVINDLTPPELAGARPLPEALRELADRADADLTVTVRVDGTPGPVAPPVAAALLRIAQGALANVREHAHARTAVLTLSYVDNGIALDVYDDGVGFEPSRVRPDGVRGNGLRLAADRLAELGGTLAVESEPGRGTVIAAAVPDAR</sequence>
<dbReference type="Pfam" id="PF02518">
    <property type="entry name" value="HATPase_c"/>
    <property type="match status" value="1"/>
</dbReference>
<keyword evidence="17" id="KW-1133">Transmembrane helix</keyword>
<dbReference type="GO" id="GO:0016020">
    <property type="term" value="C:membrane"/>
    <property type="evidence" value="ECO:0007669"/>
    <property type="project" value="InterPro"/>
</dbReference>
<comment type="function">
    <text evidence="14">Member of the two-component regulatory system NreB/NreC involved in the control of dissimilatory nitrate/nitrite reduction in response to oxygen. NreB functions as a direct oxygen sensor histidine kinase which is autophosphorylated, in the absence of oxygen, probably at the conserved histidine residue, and transfers its phosphate group probably to a conserved aspartate residue of NreC. NreB/NreC activates the expression of the nitrate (narGHJI) and nitrite (nir) reductase operons, as well as the putative nitrate transporter gene narT.</text>
</comment>
<evidence type="ECO:0000256" key="17">
    <source>
        <dbReference type="SAM" id="Phobius"/>
    </source>
</evidence>
<accession>A0A8J4AIG6</accession>
<dbReference type="InterPro" id="IPR005467">
    <property type="entry name" value="His_kinase_dom"/>
</dbReference>
<dbReference type="CDD" id="cd16917">
    <property type="entry name" value="HATPase_UhpB-NarQ-NarX-like"/>
    <property type="match status" value="1"/>
</dbReference>
<evidence type="ECO:0000256" key="5">
    <source>
        <dbReference type="ARBA" id="ARBA00017322"/>
    </source>
</evidence>
<dbReference type="PRINTS" id="PR00344">
    <property type="entry name" value="BCTRLSENSOR"/>
</dbReference>
<feature type="transmembrane region" description="Helical" evidence="17">
    <location>
        <begin position="130"/>
        <end position="149"/>
    </location>
</feature>
<keyword evidence="7" id="KW-0963">Cytoplasm</keyword>
<dbReference type="Gene3D" id="3.30.565.10">
    <property type="entry name" value="Histidine kinase-like ATPase, C-terminal domain"/>
    <property type="match status" value="1"/>
</dbReference>
<evidence type="ECO:0000256" key="14">
    <source>
        <dbReference type="ARBA" id="ARBA00024827"/>
    </source>
</evidence>
<comment type="caution">
    <text evidence="19">The sequence shown here is derived from an EMBL/GenBank/DDBJ whole genome shotgun (WGS) entry which is preliminary data.</text>
</comment>
<feature type="transmembrane region" description="Helical" evidence="17">
    <location>
        <begin position="67"/>
        <end position="85"/>
    </location>
</feature>
<dbReference type="AlphaFoldDB" id="A0A8J4AIG6"/>
<dbReference type="GO" id="GO:0046872">
    <property type="term" value="F:metal ion binding"/>
    <property type="evidence" value="ECO:0007669"/>
    <property type="project" value="UniProtKB-KW"/>
</dbReference>
<feature type="compositionally biased region" description="Gly residues" evidence="16">
    <location>
        <begin position="1"/>
        <end position="21"/>
    </location>
</feature>
<evidence type="ECO:0000256" key="11">
    <source>
        <dbReference type="ARBA" id="ARBA00023004"/>
    </source>
</evidence>
<dbReference type="Gene3D" id="1.20.5.1930">
    <property type="match status" value="1"/>
</dbReference>
<evidence type="ECO:0000256" key="7">
    <source>
        <dbReference type="ARBA" id="ARBA00022490"/>
    </source>
</evidence>
<dbReference type="EC" id="2.7.13.3" evidence="4"/>
<comment type="cofactor">
    <cofactor evidence="2">
        <name>[4Fe-4S] cluster</name>
        <dbReference type="ChEBI" id="CHEBI:49883"/>
    </cofactor>
</comment>
<evidence type="ECO:0000256" key="2">
    <source>
        <dbReference type="ARBA" id="ARBA00001966"/>
    </source>
</evidence>
<evidence type="ECO:0000256" key="10">
    <source>
        <dbReference type="ARBA" id="ARBA00022777"/>
    </source>
</evidence>
<feature type="transmembrane region" description="Helical" evidence="17">
    <location>
        <begin position="42"/>
        <end position="61"/>
    </location>
</feature>
<keyword evidence="10 19" id="KW-0418">Kinase</keyword>
<keyword evidence="13" id="KW-0411">Iron-sulfur</keyword>
<keyword evidence="17" id="KW-0812">Transmembrane</keyword>
<feature type="region of interest" description="Disordered" evidence="16">
    <location>
        <begin position="1"/>
        <end position="26"/>
    </location>
</feature>